<feature type="active site" description="Nucleophile" evidence="5">
    <location>
        <position position="241"/>
    </location>
</feature>
<feature type="binding site" evidence="5">
    <location>
        <begin position="118"/>
        <end position="124"/>
    </location>
    <ligand>
        <name>S-adenosyl-L-methionine</name>
        <dbReference type="ChEBI" id="CHEBI:59789"/>
    </ligand>
</feature>
<evidence type="ECO:0000256" key="5">
    <source>
        <dbReference type="PROSITE-ProRule" id="PRU01023"/>
    </source>
</evidence>
<name>A0A7T4R0X5_9GAMM</name>
<feature type="binding site" evidence="5">
    <location>
        <position position="169"/>
    </location>
    <ligand>
        <name>S-adenosyl-L-methionine</name>
        <dbReference type="ChEBI" id="CHEBI:59789"/>
    </ligand>
</feature>
<organism evidence="7 8">
    <name type="scientific">Spongiibacter nanhainus</name>
    <dbReference type="NCBI Taxonomy" id="2794344"/>
    <lineage>
        <taxon>Bacteria</taxon>
        <taxon>Pseudomonadati</taxon>
        <taxon>Pseudomonadota</taxon>
        <taxon>Gammaproteobacteria</taxon>
        <taxon>Cellvibrionales</taxon>
        <taxon>Spongiibacteraceae</taxon>
        <taxon>Spongiibacter</taxon>
    </lineage>
</organism>
<dbReference type="CDD" id="cd02440">
    <property type="entry name" value="AdoMet_MTases"/>
    <property type="match status" value="1"/>
</dbReference>
<evidence type="ECO:0000313" key="8">
    <source>
        <dbReference type="Proteomes" id="UP000596063"/>
    </source>
</evidence>
<keyword evidence="4 5" id="KW-0694">RNA-binding</keyword>
<dbReference type="EMBL" id="CP066167">
    <property type="protein sequence ID" value="QQD18385.1"/>
    <property type="molecule type" value="Genomic_DNA"/>
</dbReference>
<evidence type="ECO:0000256" key="1">
    <source>
        <dbReference type="ARBA" id="ARBA00022603"/>
    </source>
</evidence>
<dbReference type="SUPFAM" id="SSF53335">
    <property type="entry name" value="S-adenosyl-L-methionine-dependent methyltransferases"/>
    <property type="match status" value="1"/>
</dbReference>
<dbReference type="InterPro" id="IPR011023">
    <property type="entry name" value="Nop2p"/>
</dbReference>
<dbReference type="Pfam" id="PF01189">
    <property type="entry name" value="Methyltr_RsmB-F"/>
    <property type="match status" value="1"/>
</dbReference>
<dbReference type="InterPro" id="IPR023267">
    <property type="entry name" value="RCMT"/>
</dbReference>
<dbReference type="PANTHER" id="PTHR22807">
    <property type="entry name" value="NOP2 YEAST -RELATED NOL1/NOP2/FMU SUN DOMAIN-CONTAINING"/>
    <property type="match status" value="1"/>
</dbReference>
<dbReference type="Proteomes" id="UP000596063">
    <property type="component" value="Chromosome"/>
</dbReference>
<dbReference type="GO" id="GO:0008173">
    <property type="term" value="F:RNA methyltransferase activity"/>
    <property type="evidence" value="ECO:0007669"/>
    <property type="project" value="InterPro"/>
</dbReference>
<sequence>MLPDDFLDRFHQLCPDAQKDTALASFAEPKSVSFRVNQLQAEPEPVVAALVDQGVDPEPVVWAQDQDIAAFTCGPEQREALTHSAEAESGDIYIQSLSSMLAPALLTPASDDWVLDLAAAPGGKTILLAEMMGNQGQISAVEPVRNRFFRLKSNLERCGVDNTRVYMKDGRAVGRLKPESFDRVLLDAPCSSESRFRADDPGSTFHWNLRKVKECARKQQRLILSAFDALKPGGTLCYCTCSYSPEENEQVVSHLLKKRDAALLPTELPIDNCSPGITQWQDKSLPEELAHTRRVWPTADMDGFYLALIAKAA</sequence>
<keyword evidence="1 5" id="KW-0489">Methyltransferase</keyword>
<keyword evidence="2 5" id="KW-0808">Transferase</keyword>
<dbReference type="RefSeq" id="WP_198569879.1">
    <property type="nucleotide sequence ID" value="NZ_CP066167.1"/>
</dbReference>
<dbReference type="GO" id="GO:0003723">
    <property type="term" value="F:RNA binding"/>
    <property type="evidence" value="ECO:0007669"/>
    <property type="project" value="UniProtKB-UniRule"/>
</dbReference>
<keyword evidence="3 5" id="KW-0949">S-adenosyl-L-methionine</keyword>
<dbReference type="Gene3D" id="3.40.50.150">
    <property type="entry name" value="Vaccinia Virus protein VP39"/>
    <property type="match status" value="1"/>
</dbReference>
<comment type="similarity">
    <text evidence="5">Belongs to the class I-like SAM-binding methyltransferase superfamily. RsmB/NOP family.</text>
</comment>
<feature type="binding site" evidence="5">
    <location>
        <position position="187"/>
    </location>
    <ligand>
        <name>S-adenosyl-L-methionine</name>
        <dbReference type="ChEBI" id="CHEBI:59789"/>
    </ligand>
</feature>
<feature type="binding site" evidence="5">
    <location>
        <position position="142"/>
    </location>
    <ligand>
        <name>S-adenosyl-L-methionine</name>
        <dbReference type="ChEBI" id="CHEBI:59789"/>
    </ligand>
</feature>
<dbReference type="InterPro" id="IPR001678">
    <property type="entry name" value="MeTrfase_RsmB-F_NOP2_dom"/>
</dbReference>
<dbReference type="InterPro" id="IPR049560">
    <property type="entry name" value="MeTrfase_RsmB-F_NOP2_cat"/>
</dbReference>
<evidence type="ECO:0000256" key="2">
    <source>
        <dbReference type="ARBA" id="ARBA00022679"/>
    </source>
</evidence>
<protein>
    <submittedName>
        <fullName evidence="7">RsmB/NOP family class I SAM-dependent RNA methyltransferase</fullName>
    </submittedName>
</protein>
<feature type="domain" description="SAM-dependent MTase RsmB/NOP-type" evidence="6">
    <location>
        <begin position="22"/>
        <end position="312"/>
    </location>
</feature>
<proteinExistence type="inferred from homology"/>
<dbReference type="NCBIfam" id="TIGR00446">
    <property type="entry name" value="nop2p"/>
    <property type="match status" value="1"/>
</dbReference>
<evidence type="ECO:0000256" key="3">
    <source>
        <dbReference type="ARBA" id="ARBA00022691"/>
    </source>
</evidence>
<gene>
    <name evidence="7" type="ORF">I6N98_00465</name>
</gene>
<dbReference type="KEGG" id="snan:I6N98_00465"/>
<dbReference type="GO" id="GO:0008757">
    <property type="term" value="F:S-adenosylmethionine-dependent methyltransferase activity"/>
    <property type="evidence" value="ECO:0007669"/>
    <property type="project" value="InterPro"/>
</dbReference>
<reference evidence="7 8" key="1">
    <citation type="submission" date="2020-12" db="EMBL/GenBank/DDBJ databases">
        <authorList>
            <person name="Shan Y."/>
        </authorList>
    </citation>
    <scope>NUCLEOTIDE SEQUENCE [LARGE SCALE GENOMIC DNA]</scope>
    <source>
        <strain evidence="8">csc3.9</strain>
    </source>
</reference>
<evidence type="ECO:0000256" key="4">
    <source>
        <dbReference type="ARBA" id="ARBA00022884"/>
    </source>
</evidence>
<keyword evidence="8" id="KW-1185">Reference proteome</keyword>
<dbReference type="InterPro" id="IPR029063">
    <property type="entry name" value="SAM-dependent_MTases_sf"/>
</dbReference>
<dbReference type="PRINTS" id="PR02008">
    <property type="entry name" value="RCMTFAMILY"/>
</dbReference>
<dbReference type="AlphaFoldDB" id="A0A7T4R0X5"/>
<dbReference type="PANTHER" id="PTHR22807:SF61">
    <property type="entry name" value="NOL1_NOP2_SUN FAMILY PROTEIN _ ANTITERMINATION NUSB DOMAIN-CONTAINING PROTEIN"/>
    <property type="match status" value="1"/>
</dbReference>
<dbReference type="GO" id="GO:0001510">
    <property type="term" value="P:RNA methylation"/>
    <property type="evidence" value="ECO:0007669"/>
    <property type="project" value="InterPro"/>
</dbReference>
<evidence type="ECO:0000259" key="6">
    <source>
        <dbReference type="PROSITE" id="PS51686"/>
    </source>
</evidence>
<dbReference type="Gene3D" id="3.30.70.1170">
    <property type="entry name" value="Sun protein, domain 3"/>
    <property type="match status" value="1"/>
</dbReference>
<dbReference type="GO" id="GO:0006396">
    <property type="term" value="P:RNA processing"/>
    <property type="evidence" value="ECO:0007669"/>
    <property type="project" value="InterPro"/>
</dbReference>
<dbReference type="PROSITE" id="PS51686">
    <property type="entry name" value="SAM_MT_RSMB_NOP"/>
    <property type="match status" value="1"/>
</dbReference>
<accession>A0A7T4R0X5</accession>
<evidence type="ECO:0000313" key="7">
    <source>
        <dbReference type="EMBL" id="QQD18385.1"/>
    </source>
</evidence>